<protein>
    <submittedName>
        <fullName evidence="12">Uncharacterized protein LOC115217750</fullName>
    </submittedName>
</protein>
<dbReference type="GO" id="GO:0030322">
    <property type="term" value="P:stabilization of membrane potential"/>
    <property type="evidence" value="ECO:0007669"/>
    <property type="project" value="TreeGrafter"/>
</dbReference>
<evidence type="ECO:0000256" key="6">
    <source>
        <dbReference type="ARBA" id="ARBA00023136"/>
    </source>
</evidence>
<feature type="transmembrane region" description="Helical" evidence="9">
    <location>
        <begin position="36"/>
        <end position="56"/>
    </location>
</feature>
<reference evidence="12" key="1">
    <citation type="submission" date="2025-08" db="UniProtKB">
        <authorList>
            <consortium name="RefSeq"/>
        </authorList>
    </citation>
    <scope>IDENTIFICATION</scope>
</reference>
<dbReference type="RefSeq" id="XP_029643685.2">
    <property type="nucleotide sequence ID" value="XM_029787825.2"/>
</dbReference>
<evidence type="ECO:0000256" key="7">
    <source>
        <dbReference type="ARBA" id="ARBA00023303"/>
    </source>
</evidence>
<keyword evidence="5 8" id="KW-0406">Ion transport</keyword>
<evidence type="ECO:0000256" key="1">
    <source>
        <dbReference type="ARBA" id="ARBA00004141"/>
    </source>
</evidence>
<evidence type="ECO:0000256" key="3">
    <source>
        <dbReference type="ARBA" id="ARBA00022692"/>
    </source>
</evidence>
<dbReference type="PRINTS" id="PR01333">
    <property type="entry name" value="2POREKCHANEL"/>
</dbReference>
<dbReference type="GO" id="GO:0005886">
    <property type="term" value="C:plasma membrane"/>
    <property type="evidence" value="ECO:0007669"/>
    <property type="project" value="TreeGrafter"/>
</dbReference>
<keyword evidence="11" id="KW-1185">Reference proteome</keyword>
<dbReference type="KEGG" id="osn:115217750"/>
<feature type="transmembrane region" description="Helical" evidence="9">
    <location>
        <begin position="161"/>
        <end position="190"/>
    </location>
</feature>
<dbReference type="InterPro" id="IPR013099">
    <property type="entry name" value="K_chnl_dom"/>
</dbReference>
<sequence length="514" mass="57855">MSRSKRKRRACLKAYWCLGLVLLCFKKLFMFLFSHVGLTGCVVGYSILGGWIFRGLEGNHERDIRKQAEKMREKYTLKLLKFSENEDSLSENDFENITILVKEFEEEIVHFTESTGWNGLYSDSELQWSFAGSLLFSVTVITTIGYGQLAPKSKWGRVATILYAIVGIPLTFLCLSMIGSSLASIFKFIYKNLFYAIYRKWLRLRTYVDSVESLNYHSTVAAAEAVPVTIAAAAAAVAEIDSNDGYNENDHKIVTLDIPTLTCRNDISDHSTQKQSTNTDCSEDVCEDFSKEVGNGAFSSAYKQSEQDRIEKHFLRRSNSYVRSILGDEELLERQFLFKCTEDIALVPPTIQCKDGLKTELCETGSMGHISPESKDALSPIDEAKPVTGLTEETAVESSESHEHIRVPVSVSLLVFGAYICIGASLFSFWEQEWDYFIGSYFCFITLSTIGLGDFVPGSNGNSWASEEKQAICSLYLLFGMAMTVMCLKLMQEEIRYQFSNLGRKMGLIENDND</sequence>
<keyword evidence="3 8" id="KW-0812">Transmembrane</keyword>
<dbReference type="InterPro" id="IPR003280">
    <property type="entry name" value="2pore_dom_K_chnl"/>
</dbReference>
<name>A0A6P7SZT6_9MOLL</name>
<dbReference type="AlphaFoldDB" id="A0A6P7SZT6"/>
<keyword evidence="7 8" id="KW-0407">Ion channel</keyword>
<feature type="transmembrane region" description="Helical" evidence="9">
    <location>
        <begin position="436"/>
        <end position="459"/>
    </location>
</feature>
<feature type="domain" description="Potassium channel" evidence="10">
    <location>
        <begin position="415"/>
        <end position="495"/>
    </location>
</feature>
<accession>A0A6P7SZT6</accession>
<keyword evidence="2 8" id="KW-0813">Transport</keyword>
<dbReference type="SUPFAM" id="SSF81324">
    <property type="entry name" value="Voltage-gated potassium channels"/>
    <property type="match status" value="2"/>
</dbReference>
<comment type="similarity">
    <text evidence="8">Belongs to the two pore domain potassium channel (TC 1.A.1.8) family.</text>
</comment>
<evidence type="ECO:0000256" key="8">
    <source>
        <dbReference type="RuleBase" id="RU003857"/>
    </source>
</evidence>
<dbReference type="GO" id="GO:0015271">
    <property type="term" value="F:outward rectifier potassium channel activity"/>
    <property type="evidence" value="ECO:0007669"/>
    <property type="project" value="TreeGrafter"/>
</dbReference>
<evidence type="ECO:0000256" key="2">
    <source>
        <dbReference type="ARBA" id="ARBA00022448"/>
    </source>
</evidence>
<dbReference type="GO" id="GO:0022841">
    <property type="term" value="F:potassium ion leak channel activity"/>
    <property type="evidence" value="ECO:0007669"/>
    <property type="project" value="TreeGrafter"/>
</dbReference>
<evidence type="ECO:0000259" key="10">
    <source>
        <dbReference type="Pfam" id="PF07885"/>
    </source>
</evidence>
<keyword evidence="6 9" id="KW-0472">Membrane</keyword>
<proteinExistence type="inferred from homology"/>
<dbReference type="Pfam" id="PF07885">
    <property type="entry name" value="Ion_trans_2"/>
    <property type="match status" value="2"/>
</dbReference>
<dbReference type="PANTHER" id="PTHR11003">
    <property type="entry name" value="POTASSIUM CHANNEL, SUBFAMILY K"/>
    <property type="match status" value="1"/>
</dbReference>
<evidence type="ECO:0000256" key="4">
    <source>
        <dbReference type="ARBA" id="ARBA00022989"/>
    </source>
</evidence>
<evidence type="ECO:0000313" key="12">
    <source>
        <dbReference type="RefSeq" id="XP_029643685.2"/>
    </source>
</evidence>
<evidence type="ECO:0000256" key="9">
    <source>
        <dbReference type="SAM" id="Phobius"/>
    </source>
</evidence>
<comment type="subcellular location">
    <subcellularLocation>
        <location evidence="1">Membrane</location>
        <topology evidence="1">Multi-pass membrane protein</topology>
    </subcellularLocation>
</comment>
<feature type="transmembrane region" description="Helical" evidence="9">
    <location>
        <begin position="128"/>
        <end position="149"/>
    </location>
</feature>
<feature type="transmembrane region" description="Helical" evidence="9">
    <location>
        <begin position="411"/>
        <end position="430"/>
    </location>
</feature>
<evidence type="ECO:0000256" key="5">
    <source>
        <dbReference type="ARBA" id="ARBA00023065"/>
    </source>
</evidence>
<dbReference type="Gene3D" id="1.10.287.70">
    <property type="match status" value="2"/>
</dbReference>
<dbReference type="Proteomes" id="UP000515154">
    <property type="component" value="Linkage group LG1"/>
</dbReference>
<gene>
    <name evidence="12" type="primary">LOC115217750</name>
</gene>
<organism evidence="11 12">
    <name type="scientific">Octopus sinensis</name>
    <name type="common">East Asian common octopus</name>
    <dbReference type="NCBI Taxonomy" id="2607531"/>
    <lineage>
        <taxon>Eukaryota</taxon>
        <taxon>Metazoa</taxon>
        <taxon>Spiralia</taxon>
        <taxon>Lophotrochozoa</taxon>
        <taxon>Mollusca</taxon>
        <taxon>Cephalopoda</taxon>
        <taxon>Coleoidea</taxon>
        <taxon>Octopodiformes</taxon>
        <taxon>Octopoda</taxon>
        <taxon>Incirrata</taxon>
        <taxon>Octopodidae</taxon>
        <taxon>Octopus</taxon>
    </lineage>
</organism>
<feature type="domain" description="Potassium channel" evidence="10">
    <location>
        <begin position="115"/>
        <end position="182"/>
    </location>
</feature>
<feature type="transmembrane region" description="Helical" evidence="9">
    <location>
        <begin position="471"/>
        <end position="491"/>
    </location>
</feature>
<keyword evidence="4 9" id="KW-1133">Transmembrane helix</keyword>
<evidence type="ECO:0000313" key="11">
    <source>
        <dbReference type="Proteomes" id="UP000515154"/>
    </source>
</evidence>
<dbReference type="PANTHER" id="PTHR11003:SF334">
    <property type="entry name" value="FI03418P"/>
    <property type="match status" value="1"/>
</dbReference>